<keyword evidence="2" id="KW-1003">Cell membrane</keyword>
<sequence>MLDIKKTSLITKISLLFGISFAVILLTVAGILMQRITSKVSNTVLEKEGQILSAISERAGSLLEEELETLSVIAKSQIFIEGTTDDIRKQMDWWADRKSEHWLLLFYADSSGNYWNTNTKGETQGYIGDREYFKAIMEDGKKEVISSPIVSRSTGKPIFVAAHEVLDKNGNKKGIIAASIALESFYNLIEKLETDKEIFHFATDEIGRLIAYPDKDMIYAKFLVDLTAKGYPDKELKTLRNSITSKDSGTVKMRINNIPHTMLFTRIPGSPGWNLIAQIPDKKLYGFLTGIIAAFIFWSVLGLIIFTAIAFFNARIIVRPLKRVRNLLEEIAKGEGDLTMRLKIKRNDELGQMAKSFDSFVDKLESIVKNIRDYAGKLDALSIDLRANATETSSAIVQIAGNIENIENQVVEQSSGVEESTAAVEQISKSIEELKKAIDEQAASVAESSAAIEEMVSNIQSVSKNLDQNTNNVNMLLQVINQGQSSIAGVADKVDSIVGRSQSLLEANRIIQTIASQTNLLAMNAAIEAAHAGEHGRGFAVVADEIRKLAESSAEQSKSIGNNLKEVLESIQSIKQASNSSQEIFAQIVETVNVVSNRESEIQQAMDEQAAGGSEVLTALESMRNITSIVQTSGNEINTSSKQVLTEMEALRNAMIEIRQSIQEMSQGATEIRNAMLNVSELTDKNQEVTKFLYNEVKLFKIRE</sequence>
<reference evidence="14 15" key="1">
    <citation type="submission" date="2024-03" db="EMBL/GenBank/DDBJ databases">
        <title>Ignisphaera cupida sp. nov., a hyperthermophilic hydrolytic archaeon from a hot spring of Kamchatka, and proposal of Ignisphaeraceae fam. nov.</title>
        <authorList>
            <person name="Podosokorskaya O.A."/>
            <person name="Elcheninov A.G."/>
            <person name="Maltseva A.I."/>
            <person name="Zayulina K.S."/>
            <person name="Novikov A."/>
            <person name="Merkel A.Y."/>
        </authorList>
    </citation>
    <scope>NUCLEOTIDE SEQUENCE [LARGE SCALE GENOMIC DNA]</scope>
    <source>
        <strain evidence="14 15">38H-sp</strain>
    </source>
</reference>
<dbReference type="Gene3D" id="1.10.287.950">
    <property type="entry name" value="Methyl-accepting chemotaxis protein"/>
    <property type="match status" value="1"/>
</dbReference>
<dbReference type="RefSeq" id="WP_420068880.1">
    <property type="nucleotide sequence ID" value="NZ_JBCHKQ010000001.1"/>
</dbReference>
<dbReference type="CDD" id="cd12914">
    <property type="entry name" value="PDC1_DGC_like"/>
    <property type="match status" value="1"/>
</dbReference>
<gene>
    <name evidence="14" type="ORF">WKV44_02630</name>
</gene>
<accession>A0ABU9UAD9</accession>
<evidence type="ECO:0000259" key="13">
    <source>
        <dbReference type="PROSITE" id="PS50885"/>
    </source>
</evidence>
<dbReference type="SUPFAM" id="SSF103190">
    <property type="entry name" value="Sensory domain-like"/>
    <property type="match status" value="1"/>
</dbReference>
<dbReference type="SUPFAM" id="SSF58104">
    <property type="entry name" value="Methyl-accepting chemotaxis protein (MCP) signaling domain"/>
    <property type="match status" value="1"/>
</dbReference>
<evidence type="ECO:0000256" key="8">
    <source>
        <dbReference type="PROSITE-ProRule" id="PRU00284"/>
    </source>
</evidence>
<evidence type="ECO:0000259" key="12">
    <source>
        <dbReference type="PROSITE" id="PS50192"/>
    </source>
</evidence>
<feature type="domain" description="T-SNARE coiled-coil homology" evidence="12">
    <location>
        <begin position="414"/>
        <end position="476"/>
    </location>
</feature>
<keyword evidence="4 10" id="KW-0812">Transmembrane</keyword>
<keyword evidence="15" id="KW-1185">Reference proteome</keyword>
<feature type="domain" description="Methyl-accepting transducer" evidence="11">
    <location>
        <begin position="416"/>
        <end position="638"/>
    </location>
</feature>
<evidence type="ECO:0000256" key="6">
    <source>
        <dbReference type="ARBA" id="ARBA00023136"/>
    </source>
</evidence>
<feature type="transmembrane region" description="Helical" evidence="10">
    <location>
        <begin position="284"/>
        <end position="312"/>
    </location>
</feature>
<dbReference type="InterPro" id="IPR004090">
    <property type="entry name" value="Chemotax_Me-accpt_rcpt"/>
</dbReference>
<evidence type="ECO:0000256" key="3">
    <source>
        <dbReference type="ARBA" id="ARBA00022500"/>
    </source>
</evidence>
<dbReference type="PANTHER" id="PTHR43531:SF11">
    <property type="entry name" value="METHYL-ACCEPTING CHEMOTAXIS PROTEIN 3"/>
    <property type="match status" value="1"/>
</dbReference>
<evidence type="ECO:0000256" key="1">
    <source>
        <dbReference type="ARBA" id="ARBA00004651"/>
    </source>
</evidence>
<feature type="domain" description="HAMP" evidence="13">
    <location>
        <begin position="315"/>
        <end position="369"/>
    </location>
</feature>
<evidence type="ECO:0000256" key="2">
    <source>
        <dbReference type="ARBA" id="ARBA00022475"/>
    </source>
</evidence>
<dbReference type="Pfam" id="PF00015">
    <property type="entry name" value="MCPsignal"/>
    <property type="match status" value="1"/>
</dbReference>
<feature type="coiled-coil region" evidence="9">
    <location>
        <begin position="417"/>
        <end position="444"/>
    </location>
</feature>
<name>A0ABU9UAD9_9SPIR</name>
<keyword evidence="8" id="KW-0807">Transducer</keyword>
<dbReference type="SMART" id="SM00304">
    <property type="entry name" value="HAMP"/>
    <property type="match status" value="1"/>
</dbReference>
<keyword evidence="9" id="KW-0175">Coiled coil</keyword>
<comment type="caution">
    <text evidence="14">The sequence shown here is derived from an EMBL/GenBank/DDBJ whole genome shotgun (WGS) entry which is preliminary data.</text>
</comment>
<dbReference type="Pfam" id="PF00672">
    <property type="entry name" value="HAMP"/>
    <property type="match status" value="1"/>
</dbReference>
<evidence type="ECO:0000313" key="14">
    <source>
        <dbReference type="EMBL" id="MEM5947431.1"/>
    </source>
</evidence>
<dbReference type="EMBL" id="JBCHKQ010000001">
    <property type="protein sequence ID" value="MEM5947431.1"/>
    <property type="molecule type" value="Genomic_DNA"/>
</dbReference>
<dbReference type="Pfam" id="PF02743">
    <property type="entry name" value="dCache_1"/>
    <property type="match status" value="1"/>
</dbReference>
<keyword evidence="5 10" id="KW-1133">Transmembrane helix</keyword>
<dbReference type="InterPro" id="IPR029151">
    <property type="entry name" value="Sensor-like_sf"/>
</dbReference>
<dbReference type="SMART" id="SM00283">
    <property type="entry name" value="MA"/>
    <property type="match status" value="1"/>
</dbReference>
<dbReference type="PANTHER" id="PTHR43531">
    <property type="entry name" value="PROTEIN ICFG"/>
    <property type="match status" value="1"/>
</dbReference>
<protein>
    <submittedName>
        <fullName evidence="14">Methyl-accepting chemotaxis protein</fullName>
    </submittedName>
</protein>
<evidence type="ECO:0000256" key="5">
    <source>
        <dbReference type="ARBA" id="ARBA00022989"/>
    </source>
</evidence>
<dbReference type="PROSITE" id="PS50192">
    <property type="entry name" value="T_SNARE"/>
    <property type="match status" value="1"/>
</dbReference>
<proteinExistence type="inferred from homology"/>
<evidence type="ECO:0000256" key="10">
    <source>
        <dbReference type="SAM" id="Phobius"/>
    </source>
</evidence>
<evidence type="ECO:0000256" key="4">
    <source>
        <dbReference type="ARBA" id="ARBA00022692"/>
    </source>
</evidence>
<evidence type="ECO:0000256" key="7">
    <source>
        <dbReference type="ARBA" id="ARBA00029447"/>
    </source>
</evidence>
<dbReference type="InterPro" id="IPR051310">
    <property type="entry name" value="MCP_chemotaxis"/>
</dbReference>
<evidence type="ECO:0000313" key="15">
    <source>
        <dbReference type="Proteomes" id="UP001466331"/>
    </source>
</evidence>
<organism evidence="14 15">
    <name type="scientific">Rarispira pelagica</name>
    <dbReference type="NCBI Taxonomy" id="3141764"/>
    <lineage>
        <taxon>Bacteria</taxon>
        <taxon>Pseudomonadati</taxon>
        <taxon>Spirochaetota</taxon>
        <taxon>Spirochaetia</taxon>
        <taxon>Winmispirales</taxon>
        <taxon>Winmispiraceae</taxon>
        <taxon>Rarispira</taxon>
    </lineage>
</organism>
<evidence type="ECO:0000256" key="9">
    <source>
        <dbReference type="SAM" id="Coils"/>
    </source>
</evidence>
<dbReference type="PROSITE" id="PS50885">
    <property type="entry name" value="HAMP"/>
    <property type="match status" value="1"/>
</dbReference>
<dbReference type="Gene3D" id="6.10.340.10">
    <property type="match status" value="1"/>
</dbReference>
<evidence type="ECO:0000259" key="11">
    <source>
        <dbReference type="PROSITE" id="PS50111"/>
    </source>
</evidence>
<dbReference type="InterPro" id="IPR000727">
    <property type="entry name" value="T_SNARE_dom"/>
</dbReference>
<comment type="subcellular location">
    <subcellularLocation>
        <location evidence="1">Cell membrane</location>
        <topology evidence="1">Multi-pass membrane protein</topology>
    </subcellularLocation>
</comment>
<feature type="transmembrane region" description="Helical" evidence="10">
    <location>
        <begin position="12"/>
        <end position="33"/>
    </location>
</feature>
<dbReference type="PRINTS" id="PR00260">
    <property type="entry name" value="CHEMTRNSDUCR"/>
</dbReference>
<dbReference type="InterPro" id="IPR004089">
    <property type="entry name" value="MCPsignal_dom"/>
</dbReference>
<dbReference type="Proteomes" id="UP001466331">
    <property type="component" value="Unassembled WGS sequence"/>
</dbReference>
<keyword evidence="6 10" id="KW-0472">Membrane</keyword>
<comment type="similarity">
    <text evidence="7">Belongs to the methyl-accepting chemotaxis (MCP) protein family.</text>
</comment>
<dbReference type="InterPro" id="IPR003660">
    <property type="entry name" value="HAMP_dom"/>
</dbReference>
<keyword evidence="3" id="KW-0145">Chemotaxis</keyword>
<dbReference type="CDD" id="cd06225">
    <property type="entry name" value="HAMP"/>
    <property type="match status" value="1"/>
</dbReference>
<dbReference type="PROSITE" id="PS50111">
    <property type="entry name" value="CHEMOTAXIS_TRANSDUC_2"/>
    <property type="match status" value="1"/>
</dbReference>
<dbReference type="Gene3D" id="3.30.450.20">
    <property type="entry name" value="PAS domain"/>
    <property type="match status" value="1"/>
</dbReference>
<dbReference type="InterPro" id="IPR033479">
    <property type="entry name" value="dCache_1"/>
</dbReference>